<name>A0A2Z3YMJ9_9CORY</name>
<feature type="transmembrane region" description="Helical" evidence="2">
    <location>
        <begin position="153"/>
        <end position="171"/>
    </location>
</feature>
<dbReference type="RefSeq" id="WP_227871140.1">
    <property type="nucleotide sequence ID" value="NZ_CP024988.1"/>
</dbReference>
<organism evidence="3 4">
    <name type="scientific">Corynebacterium provencense</name>
    <dbReference type="NCBI Taxonomy" id="1737425"/>
    <lineage>
        <taxon>Bacteria</taxon>
        <taxon>Bacillati</taxon>
        <taxon>Actinomycetota</taxon>
        <taxon>Actinomycetes</taxon>
        <taxon>Mycobacteriales</taxon>
        <taxon>Corynebacteriaceae</taxon>
        <taxon>Corynebacterium</taxon>
    </lineage>
</organism>
<feature type="transmembrane region" description="Helical" evidence="2">
    <location>
        <begin position="92"/>
        <end position="115"/>
    </location>
</feature>
<gene>
    <name evidence="3" type="ORF">Csp1_03320</name>
</gene>
<proteinExistence type="predicted"/>
<dbReference type="EMBL" id="CP024988">
    <property type="protein sequence ID" value="AWT25158.1"/>
    <property type="molecule type" value="Genomic_DNA"/>
</dbReference>
<sequence>MSTTSQVATGHGVTGVPALTTGEVSPAVDVQVRGTRSAGSPAEQSNDRPHRAVSAPRSRADRFMLRMLRISPADVDKIDTEEVRAAHRAFRWAIVVSAVRCTISYVIIPVLIPVLSVMGSLASPISIALCLVALVNGWLGVRRFWKTDHQGKWVYTWFMALIYVISIGTIIHEMTKVLAS</sequence>
<feature type="region of interest" description="Disordered" evidence="1">
    <location>
        <begin position="1"/>
        <end position="56"/>
    </location>
</feature>
<dbReference type="KEGG" id="cpre:Csp1_03320"/>
<evidence type="ECO:0000313" key="3">
    <source>
        <dbReference type="EMBL" id="AWT25158.1"/>
    </source>
</evidence>
<keyword evidence="2" id="KW-0472">Membrane</keyword>
<keyword evidence="4" id="KW-1185">Reference proteome</keyword>
<dbReference type="Proteomes" id="UP000247696">
    <property type="component" value="Chromosome"/>
</dbReference>
<reference evidence="4" key="1">
    <citation type="submission" date="2017-11" db="EMBL/GenBank/DDBJ databases">
        <title>Otitis media/interna in a cat caused by the recently described species Corynebacterium provencense.</title>
        <authorList>
            <person name="Kittl S."/>
            <person name="Brodard I."/>
            <person name="Rychener L."/>
            <person name="Jores J."/>
            <person name="Roosje P."/>
            <person name="Gobeli Brawand S."/>
        </authorList>
    </citation>
    <scope>NUCLEOTIDE SEQUENCE [LARGE SCALE GENOMIC DNA]</scope>
    <source>
        <strain evidence="4">17KM38</strain>
    </source>
</reference>
<dbReference type="AlphaFoldDB" id="A0A2Z3YMJ9"/>
<accession>A0A2Z3YMJ9</accession>
<evidence type="ECO:0000313" key="4">
    <source>
        <dbReference type="Proteomes" id="UP000247696"/>
    </source>
</evidence>
<evidence type="ECO:0000256" key="1">
    <source>
        <dbReference type="SAM" id="MobiDB-lite"/>
    </source>
</evidence>
<keyword evidence="2" id="KW-0812">Transmembrane</keyword>
<keyword evidence="2" id="KW-1133">Transmembrane helix</keyword>
<evidence type="ECO:0000256" key="2">
    <source>
        <dbReference type="SAM" id="Phobius"/>
    </source>
</evidence>
<protein>
    <submittedName>
        <fullName evidence="3">Uncharacterized protein</fullName>
    </submittedName>
</protein>
<feature type="transmembrane region" description="Helical" evidence="2">
    <location>
        <begin position="121"/>
        <end position="141"/>
    </location>
</feature>